<dbReference type="PANTHER" id="PTHR46494">
    <property type="entry name" value="CORA FAMILY METAL ION TRANSPORTER (EUROFUNG)"/>
    <property type="match status" value="1"/>
</dbReference>
<dbReference type="CDD" id="cd12822">
    <property type="entry name" value="TmCorA-like"/>
    <property type="match status" value="1"/>
</dbReference>
<dbReference type="Proteomes" id="UP001139068">
    <property type="component" value="Unassembled WGS sequence"/>
</dbReference>
<keyword evidence="4" id="KW-1003">Cell membrane</keyword>
<dbReference type="EMBL" id="JAIVFL010000001">
    <property type="protein sequence ID" value="MCI4675545.1"/>
    <property type="molecule type" value="Genomic_DNA"/>
</dbReference>
<dbReference type="RefSeq" id="WP_243071847.1">
    <property type="nucleotide sequence ID" value="NZ_JAIVFL010000001.1"/>
</dbReference>
<evidence type="ECO:0000256" key="2">
    <source>
        <dbReference type="ARBA" id="ARBA00009765"/>
    </source>
</evidence>
<evidence type="ECO:0000256" key="9">
    <source>
        <dbReference type="SAM" id="Phobius"/>
    </source>
</evidence>
<evidence type="ECO:0000256" key="4">
    <source>
        <dbReference type="ARBA" id="ARBA00022475"/>
    </source>
</evidence>
<dbReference type="Pfam" id="PF01544">
    <property type="entry name" value="CorA"/>
    <property type="match status" value="1"/>
</dbReference>
<proteinExistence type="inferred from homology"/>
<reference evidence="10" key="1">
    <citation type="journal article" date="2022" name="ISME J.">
        <title>Identification of active gaseous-alkane degraders at natural gas seeps.</title>
        <authorList>
            <person name="Farhan Ul Haque M."/>
            <person name="Hernandez M."/>
            <person name="Crombie A.T."/>
            <person name="Murrell J.C."/>
        </authorList>
    </citation>
    <scope>NUCLEOTIDE SEQUENCE</scope>
    <source>
        <strain evidence="10">ANDR5</strain>
    </source>
</reference>
<evidence type="ECO:0000256" key="7">
    <source>
        <dbReference type="ARBA" id="ARBA00023136"/>
    </source>
</evidence>
<dbReference type="Gene3D" id="1.20.58.340">
    <property type="entry name" value="Magnesium transport protein CorA, transmembrane region"/>
    <property type="match status" value="2"/>
</dbReference>
<keyword evidence="5 9" id="KW-0812">Transmembrane</keyword>
<organism evidence="10 11">
    <name type="scientific">Candidatus Mycolicibacterium alkanivorans</name>
    <dbReference type="NCBI Taxonomy" id="2954114"/>
    <lineage>
        <taxon>Bacteria</taxon>
        <taxon>Bacillati</taxon>
        <taxon>Actinomycetota</taxon>
        <taxon>Actinomycetes</taxon>
        <taxon>Mycobacteriales</taxon>
        <taxon>Mycobacteriaceae</taxon>
        <taxon>Mycolicibacterium</taxon>
    </lineage>
</organism>
<evidence type="ECO:0000256" key="1">
    <source>
        <dbReference type="ARBA" id="ARBA00004651"/>
    </source>
</evidence>
<evidence type="ECO:0000256" key="3">
    <source>
        <dbReference type="ARBA" id="ARBA00022448"/>
    </source>
</evidence>
<dbReference type="InterPro" id="IPR002523">
    <property type="entry name" value="MgTranspt_CorA/ZnTranspt_ZntB"/>
</dbReference>
<protein>
    <submittedName>
        <fullName evidence="10">Magnesium transporter CorA family protein</fullName>
    </submittedName>
</protein>
<feature type="coiled-coil region" evidence="8">
    <location>
        <begin position="165"/>
        <end position="192"/>
    </location>
</feature>
<keyword evidence="3" id="KW-0813">Transport</keyword>
<dbReference type="InterPro" id="IPR045861">
    <property type="entry name" value="CorA_cytoplasmic_dom"/>
</dbReference>
<accession>A0ABS9YWF4</accession>
<keyword evidence="11" id="KW-1185">Reference proteome</keyword>
<keyword evidence="8" id="KW-0175">Coiled coil</keyword>
<comment type="subcellular location">
    <subcellularLocation>
        <location evidence="1">Cell membrane</location>
        <topology evidence="1">Multi-pass membrane protein</topology>
    </subcellularLocation>
</comment>
<comment type="similarity">
    <text evidence="2">Belongs to the CorA metal ion transporter (MIT) (TC 1.A.35) family.</text>
</comment>
<evidence type="ECO:0000256" key="5">
    <source>
        <dbReference type="ARBA" id="ARBA00022692"/>
    </source>
</evidence>
<dbReference type="SUPFAM" id="SSF144083">
    <property type="entry name" value="Magnesium transport protein CorA, transmembrane region"/>
    <property type="match status" value="1"/>
</dbReference>
<dbReference type="Gene3D" id="3.30.460.20">
    <property type="entry name" value="CorA soluble domain-like"/>
    <property type="match status" value="1"/>
</dbReference>
<evidence type="ECO:0000256" key="6">
    <source>
        <dbReference type="ARBA" id="ARBA00022989"/>
    </source>
</evidence>
<comment type="caution">
    <text evidence="10">The sequence shown here is derived from an EMBL/GenBank/DDBJ whole genome shotgun (WGS) entry which is preliminary data.</text>
</comment>
<evidence type="ECO:0000313" key="10">
    <source>
        <dbReference type="EMBL" id="MCI4675545.1"/>
    </source>
</evidence>
<name>A0ABS9YWF4_9MYCO</name>
<dbReference type="InterPro" id="IPR045863">
    <property type="entry name" value="CorA_TM1_TM2"/>
</dbReference>
<evidence type="ECO:0000313" key="11">
    <source>
        <dbReference type="Proteomes" id="UP001139068"/>
    </source>
</evidence>
<sequence>MSAPSNAVRTRLWLDGELKAENFPLCDISDHLNEDGALLWVDLCNPDHDVLWQLADELGFDKHAIEDTVAHAERTKATRYATHTFLTVYATALGPQLANDLESRLLTARVSIFVLHGGIVTVRHENDPQRPVFDVEDVISQWDDNADLLRLGSPALLHGLLDGIVDGQFETIQDLDDAIEALEDELFDDRAQTRKIQRDTYRLRKELVELRRIVLPMREVINTIMRRRAERDDAIELDSWYADLYDHVIRAAEWTESLRDMISTVFETNLSLQDARLNTIMKKLTGWAAIIAVPTAVTGWFGQNVPYPGFQDAAGVIASAAIIVVVSGLLYLAFKRRGWI</sequence>
<dbReference type="PANTHER" id="PTHR46494:SF1">
    <property type="entry name" value="CORA FAMILY METAL ION TRANSPORTER (EUROFUNG)"/>
    <property type="match status" value="1"/>
</dbReference>
<feature type="transmembrane region" description="Helical" evidence="9">
    <location>
        <begin position="313"/>
        <end position="334"/>
    </location>
</feature>
<keyword evidence="7 9" id="KW-0472">Membrane</keyword>
<feature type="transmembrane region" description="Helical" evidence="9">
    <location>
        <begin position="284"/>
        <end position="301"/>
    </location>
</feature>
<dbReference type="SUPFAM" id="SSF143865">
    <property type="entry name" value="CorA soluble domain-like"/>
    <property type="match status" value="1"/>
</dbReference>
<keyword evidence="6 9" id="KW-1133">Transmembrane helix</keyword>
<evidence type="ECO:0000256" key="8">
    <source>
        <dbReference type="SAM" id="Coils"/>
    </source>
</evidence>
<gene>
    <name evidence="10" type="ORF">K9U37_11885</name>
</gene>